<dbReference type="AlphaFoldDB" id="A0A0P7AVF3"/>
<dbReference type="RefSeq" id="WP_054558214.1">
    <property type="nucleotide sequence ID" value="NZ_LDJX01000002.1"/>
</dbReference>
<dbReference type="OrthoDB" id="5318244at2"/>
<evidence type="ECO:0000313" key="3">
    <source>
        <dbReference type="Proteomes" id="UP000050280"/>
    </source>
</evidence>
<dbReference type="EMBL" id="LDJX01000002">
    <property type="protein sequence ID" value="KPM32575.1"/>
    <property type="molecule type" value="Genomic_DNA"/>
</dbReference>
<keyword evidence="3" id="KW-1185">Reference proteome</keyword>
<protein>
    <recommendedName>
        <fullName evidence="1">GMT-like wHTH domain-containing protein</fullName>
    </recommendedName>
</protein>
<dbReference type="Pfam" id="PF22560">
    <property type="entry name" value="GMT-wHTH"/>
    <property type="match status" value="1"/>
</dbReference>
<name>A0A0P7AVF3_9FLAO</name>
<evidence type="ECO:0000259" key="1">
    <source>
        <dbReference type="Pfam" id="PF22560"/>
    </source>
</evidence>
<dbReference type="NCBIfam" id="TIGR04474">
    <property type="entry name" value="tcm_partner"/>
    <property type="match status" value="1"/>
</dbReference>
<gene>
    <name evidence="2" type="ORF">I595_993</name>
</gene>
<dbReference type="Proteomes" id="UP000050280">
    <property type="component" value="Unassembled WGS sequence"/>
</dbReference>
<sequence length="364" mass="42101">MSKEFFNRPFTEDTNVKLELYREYLKKWFPVFLAAHRPFVQIVNLFDLFCGTGRDSEGTAGSPIIALEVLKEFEDLVKTTKVQINLFFNDQNKQYLEQLDQNINKLGYDRENISINFHNEDFVELFPKLLPNTKKAANLMFLDQFGIKYVNKERFKALIELPVTDLMFFISSSTFNRFPNDPNVVDIIGMDSQQIKDTPFYDIHRLVHEKYSDLIPKNHSYGLAPFSIRKGTNIYGLIFGSGHPLGLEKFLEICWGLDGVTGEANFDIQGDQKIQLQPSLFEEDNKQKKISKFEDSLRSKILDGTLKTDIDVFLFALNNGFIARHVIPVIKEMKASKLIRVSNPSFKCSTVWKKSREPKQIEIL</sequence>
<evidence type="ECO:0000313" key="2">
    <source>
        <dbReference type="EMBL" id="KPM32575.1"/>
    </source>
</evidence>
<proteinExistence type="predicted"/>
<dbReference type="STRING" id="1300341.I595_993"/>
<organism evidence="2 3">
    <name type="scientific">Croceitalea dokdonensis DOKDO 023</name>
    <dbReference type="NCBI Taxonomy" id="1300341"/>
    <lineage>
        <taxon>Bacteria</taxon>
        <taxon>Pseudomonadati</taxon>
        <taxon>Bacteroidota</taxon>
        <taxon>Flavobacteriia</taxon>
        <taxon>Flavobacteriales</taxon>
        <taxon>Flavobacteriaceae</taxon>
        <taxon>Croceitalea</taxon>
    </lineage>
</organism>
<dbReference type="InterPro" id="IPR031009">
    <property type="entry name" value="Tcm_partner"/>
</dbReference>
<accession>A0A0P7AVF3</accession>
<reference evidence="2 3" key="1">
    <citation type="submission" date="2015-09" db="EMBL/GenBank/DDBJ databases">
        <title>Genome sequence of the marine flavobacterium Croceitalea dokdonensis DOKDO 023 that contains proton- and sodium-pumping rhodopsins.</title>
        <authorList>
            <person name="Kwon S.-K."/>
            <person name="Lee H.K."/>
            <person name="Kwak M.-J."/>
            <person name="Kim J.F."/>
        </authorList>
    </citation>
    <scope>NUCLEOTIDE SEQUENCE [LARGE SCALE GENOMIC DNA]</scope>
    <source>
        <strain evidence="2 3">DOKDO 023</strain>
    </source>
</reference>
<comment type="caution">
    <text evidence="2">The sequence shown here is derived from an EMBL/GenBank/DDBJ whole genome shotgun (WGS) entry which is preliminary data.</text>
</comment>
<dbReference type="InterPro" id="IPR054339">
    <property type="entry name" value="GMT_wHTH"/>
</dbReference>
<feature type="domain" description="GMT-like wHTH" evidence="1">
    <location>
        <begin position="271"/>
        <end position="345"/>
    </location>
</feature>